<evidence type="ECO:0000256" key="1">
    <source>
        <dbReference type="SAM" id="Coils"/>
    </source>
</evidence>
<sequence>MASTIEELRATVLDLKTKLAEAEKELAQMELARPDRPFLDTEMEAMVIALETRTAYKWHWKKVIKDGLLENVTNILEECYYYLIDADSGLDIVAVKAETGEMGSRQWQLFVLKVIQYLRSQGSFHNERTWDFDTFEDTAGGCDEVTQDAAIYLIEHPEWQAK</sequence>
<dbReference type="EMBL" id="MN739110">
    <property type="protein sequence ID" value="QHS89494.1"/>
    <property type="molecule type" value="Genomic_DNA"/>
</dbReference>
<organism evidence="2">
    <name type="scientific">viral metagenome</name>
    <dbReference type="NCBI Taxonomy" id="1070528"/>
    <lineage>
        <taxon>unclassified sequences</taxon>
        <taxon>metagenomes</taxon>
        <taxon>organismal metagenomes</taxon>
    </lineage>
</organism>
<reference evidence="2" key="1">
    <citation type="journal article" date="2020" name="Nature">
        <title>Giant virus diversity and host interactions through global metagenomics.</title>
        <authorList>
            <person name="Schulz F."/>
            <person name="Roux S."/>
            <person name="Paez-Espino D."/>
            <person name="Jungbluth S."/>
            <person name="Walsh D.A."/>
            <person name="Denef V.J."/>
            <person name="McMahon K.D."/>
            <person name="Konstantinidis K.T."/>
            <person name="Eloe-Fadrosh E.A."/>
            <person name="Kyrpides N.C."/>
            <person name="Woyke T."/>
        </authorList>
    </citation>
    <scope>NUCLEOTIDE SEQUENCE</scope>
    <source>
        <strain evidence="2">GVMAG-M-3300010158-60</strain>
    </source>
</reference>
<proteinExistence type="predicted"/>
<dbReference type="AlphaFoldDB" id="A0A6C0BCG3"/>
<evidence type="ECO:0000313" key="2">
    <source>
        <dbReference type="EMBL" id="QHS89494.1"/>
    </source>
</evidence>
<name>A0A6C0BCG3_9ZZZZ</name>
<keyword evidence="1" id="KW-0175">Coiled coil</keyword>
<feature type="coiled-coil region" evidence="1">
    <location>
        <begin position="5"/>
        <end position="32"/>
    </location>
</feature>
<accession>A0A6C0BCG3</accession>
<protein>
    <submittedName>
        <fullName evidence="2">Uncharacterized protein</fullName>
    </submittedName>
</protein>